<dbReference type="Proteomes" id="UP000734511">
    <property type="component" value="Unassembled WGS sequence"/>
</dbReference>
<accession>A0ABX0ZR63</accession>
<dbReference type="RefSeq" id="WP_167984609.1">
    <property type="nucleotide sequence ID" value="NZ_JAATEJ010000017.1"/>
</dbReference>
<proteinExistence type="predicted"/>
<keyword evidence="3" id="KW-1185">Reference proteome</keyword>
<evidence type="ECO:0000313" key="2">
    <source>
        <dbReference type="EMBL" id="NJP45741.1"/>
    </source>
</evidence>
<dbReference type="Pfam" id="PF05800">
    <property type="entry name" value="GvpO"/>
    <property type="match status" value="1"/>
</dbReference>
<feature type="region of interest" description="Disordered" evidence="1">
    <location>
        <begin position="1"/>
        <end position="28"/>
    </location>
</feature>
<evidence type="ECO:0000313" key="3">
    <source>
        <dbReference type="Proteomes" id="UP000734511"/>
    </source>
</evidence>
<name>A0ABX0ZR63_9ACTN</name>
<protein>
    <submittedName>
        <fullName evidence="2">Gas vesicle protein</fullName>
    </submittedName>
</protein>
<organism evidence="2 3">
    <name type="scientific">Actinacidiphila epipremni</name>
    <dbReference type="NCBI Taxonomy" id="2053013"/>
    <lineage>
        <taxon>Bacteria</taxon>
        <taxon>Bacillati</taxon>
        <taxon>Actinomycetota</taxon>
        <taxon>Actinomycetes</taxon>
        <taxon>Kitasatosporales</taxon>
        <taxon>Streptomycetaceae</taxon>
        <taxon>Actinacidiphila</taxon>
    </lineage>
</organism>
<gene>
    <name evidence="2" type="ORF">HCN08_20375</name>
</gene>
<dbReference type="InterPro" id="IPR008634">
    <property type="entry name" value="Gas-vesicle_GvpO"/>
</dbReference>
<comment type="caution">
    <text evidence="2">The sequence shown here is derived from an EMBL/GenBank/DDBJ whole genome shotgun (WGS) entry which is preliminary data.</text>
</comment>
<dbReference type="PIRSF" id="PIRSF028743">
    <property type="entry name" value="GvpO_protein"/>
    <property type="match status" value="1"/>
</dbReference>
<sequence>MAEEHGRRSSTATRGQGKRRASGAEGAAEEAARCLGKLTGRIAEGCSEVTPTEDDGWLVSVDVVEVARIPDTTSLMATYEVQLAGDGTLRGYRRVRRYCRGVADS</sequence>
<reference evidence="2 3" key="1">
    <citation type="submission" date="2020-03" db="EMBL/GenBank/DDBJ databases">
        <title>WGS of actinomycetes isolated from Thailand.</title>
        <authorList>
            <person name="Thawai C."/>
        </authorList>
    </citation>
    <scope>NUCLEOTIDE SEQUENCE [LARGE SCALE GENOMIC DNA]</scope>
    <source>
        <strain evidence="2 3">PRB2-1</strain>
    </source>
</reference>
<evidence type="ECO:0000256" key="1">
    <source>
        <dbReference type="SAM" id="MobiDB-lite"/>
    </source>
</evidence>
<dbReference type="EMBL" id="JAATEJ010000017">
    <property type="protein sequence ID" value="NJP45741.1"/>
    <property type="molecule type" value="Genomic_DNA"/>
</dbReference>